<protein>
    <submittedName>
        <fullName evidence="1">Uncharacterized protein</fullName>
    </submittedName>
</protein>
<proteinExistence type="predicted"/>
<organism evidence="1">
    <name type="scientific">Candidatus Enterococcus clewellii</name>
    <dbReference type="NCBI Taxonomy" id="1834193"/>
    <lineage>
        <taxon>Bacteria</taxon>
        <taxon>Bacillati</taxon>
        <taxon>Bacillota</taxon>
        <taxon>Bacilli</taxon>
        <taxon>Lactobacillales</taxon>
        <taxon>Enterococcaceae</taxon>
        <taxon>Enterococcus</taxon>
    </lineage>
</organism>
<comment type="caution">
    <text evidence="1">The sequence shown here is derived from an EMBL/GenBank/DDBJ whole genome shotgun (WGS) entry which is preliminary data.</text>
</comment>
<evidence type="ECO:0000313" key="1">
    <source>
        <dbReference type="EMBL" id="OTP11633.1"/>
    </source>
</evidence>
<gene>
    <name evidence="1" type="ORF">A5888_003732</name>
</gene>
<sequence length="106" mass="12122">MKLNTSGPTSTFEQDKKFLVQALSAVKQEIGWQTLDYEPTKNILFPIVDQLILLVNELTEEMVDKEAGMEWMAAAEMQDPVRVEFPICEKHQLFLSLYGCHACNDK</sequence>
<reference evidence="1" key="1">
    <citation type="submission" date="2017-05" db="EMBL/GenBank/DDBJ databases">
        <title>The Genome Sequence of Enterococcus sp. 9E7_DIV0242.</title>
        <authorList>
            <consortium name="The Broad Institute Genomics Platform"/>
            <consortium name="The Broad Institute Genomic Center for Infectious Diseases"/>
            <person name="Earl A."/>
            <person name="Manson A."/>
            <person name="Schwartman J."/>
            <person name="Gilmore M."/>
            <person name="Abouelleil A."/>
            <person name="Cao P."/>
            <person name="Chapman S."/>
            <person name="Cusick C."/>
            <person name="Shea T."/>
            <person name="Young S."/>
            <person name="Neafsey D."/>
            <person name="Nusbaum C."/>
            <person name="Birren B."/>
        </authorList>
    </citation>
    <scope>NUCLEOTIDE SEQUENCE [LARGE SCALE GENOMIC DNA]</scope>
    <source>
        <strain evidence="1">9E7_DIV0242</strain>
    </source>
</reference>
<dbReference type="EMBL" id="NGMM01000007">
    <property type="protein sequence ID" value="OTP11633.1"/>
    <property type="molecule type" value="Genomic_DNA"/>
</dbReference>
<dbReference type="AlphaFoldDB" id="A0A242K243"/>
<name>A0A242K243_9ENTE</name>
<accession>A0A242K243</accession>